<name>A0AAE0Z3Y3_9GAST</name>
<dbReference type="AlphaFoldDB" id="A0AAE0Z3Y3"/>
<protein>
    <submittedName>
        <fullName evidence="1">Uncharacterized protein</fullName>
    </submittedName>
</protein>
<evidence type="ECO:0000313" key="1">
    <source>
        <dbReference type="EMBL" id="KAK3762348.1"/>
    </source>
</evidence>
<dbReference type="EMBL" id="JAWDGP010004720">
    <property type="protein sequence ID" value="KAK3762348.1"/>
    <property type="molecule type" value="Genomic_DNA"/>
</dbReference>
<keyword evidence="2" id="KW-1185">Reference proteome</keyword>
<comment type="caution">
    <text evidence="1">The sequence shown here is derived from an EMBL/GenBank/DDBJ whole genome shotgun (WGS) entry which is preliminary data.</text>
</comment>
<accession>A0AAE0Z3Y3</accession>
<organism evidence="1 2">
    <name type="scientific">Elysia crispata</name>
    <name type="common">lettuce slug</name>
    <dbReference type="NCBI Taxonomy" id="231223"/>
    <lineage>
        <taxon>Eukaryota</taxon>
        <taxon>Metazoa</taxon>
        <taxon>Spiralia</taxon>
        <taxon>Lophotrochozoa</taxon>
        <taxon>Mollusca</taxon>
        <taxon>Gastropoda</taxon>
        <taxon>Heterobranchia</taxon>
        <taxon>Euthyneura</taxon>
        <taxon>Panpulmonata</taxon>
        <taxon>Sacoglossa</taxon>
        <taxon>Placobranchoidea</taxon>
        <taxon>Plakobranchidae</taxon>
        <taxon>Elysia</taxon>
    </lineage>
</organism>
<sequence>MLDLDPTPLAAREMIDFRSVLRAGANSWLAKLELRAHQETKEFAPRAQRKTPVYLLVRWGEGKRGEENGEGGEGEEEPMRFGNMWYGKELNPSFVMSRLSHHLVEQVLILRSWRWNGGRDSPRLMAWTKYVLSRSDQEPGTTLGTSDPMIGSS</sequence>
<proteinExistence type="predicted"/>
<dbReference type="Proteomes" id="UP001283361">
    <property type="component" value="Unassembled WGS sequence"/>
</dbReference>
<reference evidence="1" key="1">
    <citation type="journal article" date="2023" name="G3 (Bethesda)">
        <title>A reference genome for the long-term kleptoplast-retaining sea slug Elysia crispata morphotype clarki.</title>
        <authorList>
            <person name="Eastman K.E."/>
            <person name="Pendleton A.L."/>
            <person name="Shaikh M.A."/>
            <person name="Suttiyut T."/>
            <person name="Ogas R."/>
            <person name="Tomko P."/>
            <person name="Gavelis G."/>
            <person name="Widhalm J.R."/>
            <person name="Wisecaver J.H."/>
        </authorList>
    </citation>
    <scope>NUCLEOTIDE SEQUENCE</scope>
    <source>
        <strain evidence="1">ECLA1</strain>
    </source>
</reference>
<evidence type="ECO:0000313" key="2">
    <source>
        <dbReference type="Proteomes" id="UP001283361"/>
    </source>
</evidence>
<gene>
    <name evidence="1" type="ORF">RRG08_057793</name>
</gene>